<dbReference type="STRING" id="34508.A0A4U5NDV7"/>
<gene>
    <name evidence="3" type="ORF">L596_014814</name>
</gene>
<feature type="region of interest" description="Disordered" evidence="1">
    <location>
        <begin position="1"/>
        <end position="55"/>
    </location>
</feature>
<dbReference type="OrthoDB" id="5844838at2759"/>
<evidence type="ECO:0000313" key="3">
    <source>
        <dbReference type="EMBL" id="TKR80806.1"/>
    </source>
</evidence>
<dbReference type="EMBL" id="AZBU02000004">
    <property type="protein sequence ID" value="TKR80806.1"/>
    <property type="molecule type" value="Genomic_DNA"/>
</dbReference>
<feature type="domain" description="AAA+ ATPase" evidence="2">
    <location>
        <begin position="276"/>
        <end position="497"/>
    </location>
</feature>
<organism evidence="3 4">
    <name type="scientific">Steinernema carpocapsae</name>
    <name type="common">Entomopathogenic nematode</name>
    <dbReference type="NCBI Taxonomy" id="34508"/>
    <lineage>
        <taxon>Eukaryota</taxon>
        <taxon>Metazoa</taxon>
        <taxon>Ecdysozoa</taxon>
        <taxon>Nematoda</taxon>
        <taxon>Chromadorea</taxon>
        <taxon>Rhabditida</taxon>
        <taxon>Tylenchina</taxon>
        <taxon>Panagrolaimomorpha</taxon>
        <taxon>Strongyloidoidea</taxon>
        <taxon>Steinernematidae</taxon>
        <taxon>Steinernema</taxon>
    </lineage>
</organism>
<dbReference type="GO" id="GO:0005634">
    <property type="term" value="C:nucleus"/>
    <property type="evidence" value="ECO:0007669"/>
    <property type="project" value="TreeGrafter"/>
</dbReference>
<dbReference type="Proteomes" id="UP000298663">
    <property type="component" value="Unassembled WGS sequence"/>
</dbReference>
<accession>A0A4U5NDV7</accession>
<feature type="region of interest" description="Disordered" evidence="1">
    <location>
        <begin position="217"/>
        <end position="265"/>
    </location>
</feature>
<proteinExistence type="predicted"/>
<evidence type="ECO:0000256" key="1">
    <source>
        <dbReference type="SAM" id="MobiDB-lite"/>
    </source>
</evidence>
<evidence type="ECO:0000259" key="2">
    <source>
        <dbReference type="SMART" id="SM00382"/>
    </source>
</evidence>
<feature type="compositionally biased region" description="Basic and acidic residues" evidence="1">
    <location>
        <begin position="12"/>
        <end position="22"/>
    </location>
</feature>
<dbReference type="PANTHER" id="PTHR23389:SF34">
    <property type="entry name" value="PROTEIN KINASE DOMAIN-CONTAINING PROTEIN"/>
    <property type="match status" value="1"/>
</dbReference>
<keyword evidence="4" id="KW-1185">Reference proteome</keyword>
<protein>
    <recommendedName>
        <fullName evidence="2">AAA+ ATPase domain-containing protein</fullName>
    </recommendedName>
</protein>
<feature type="region of interest" description="Disordered" evidence="1">
    <location>
        <begin position="346"/>
        <end position="366"/>
    </location>
</feature>
<feature type="compositionally biased region" description="Basic residues" evidence="1">
    <location>
        <begin position="231"/>
        <end position="246"/>
    </location>
</feature>
<dbReference type="PANTHER" id="PTHR23389">
    <property type="entry name" value="CHROMOSOME TRANSMISSION FIDELITY FACTOR 18"/>
    <property type="match status" value="1"/>
</dbReference>
<dbReference type="GO" id="GO:0003677">
    <property type="term" value="F:DNA binding"/>
    <property type="evidence" value="ECO:0007669"/>
    <property type="project" value="TreeGrafter"/>
</dbReference>
<dbReference type="SMART" id="SM00382">
    <property type="entry name" value="AAA"/>
    <property type="match status" value="1"/>
</dbReference>
<reference evidence="3 4" key="1">
    <citation type="journal article" date="2015" name="Genome Biol.">
        <title>Comparative genomics of Steinernema reveals deeply conserved gene regulatory networks.</title>
        <authorList>
            <person name="Dillman A.R."/>
            <person name="Macchietto M."/>
            <person name="Porter C.F."/>
            <person name="Rogers A."/>
            <person name="Williams B."/>
            <person name="Antoshechkin I."/>
            <person name="Lee M.M."/>
            <person name="Goodwin Z."/>
            <person name="Lu X."/>
            <person name="Lewis E.E."/>
            <person name="Goodrich-Blair H."/>
            <person name="Stock S.P."/>
            <person name="Adams B.J."/>
            <person name="Sternberg P.W."/>
            <person name="Mortazavi A."/>
        </authorList>
    </citation>
    <scope>NUCLEOTIDE SEQUENCE [LARGE SCALE GENOMIC DNA]</scope>
    <source>
        <strain evidence="3 4">ALL</strain>
    </source>
</reference>
<dbReference type="Gene3D" id="3.40.50.300">
    <property type="entry name" value="P-loop containing nucleotide triphosphate hydrolases"/>
    <property type="match status" value="1"/>
</dbReference>
<dbReference type="InterPro" id="IPR003593">
    <property type="entry name" value="AAA+_ATPase"/>
</dbReference>
<dbReference type="InterPro" id="IPR027417">
    <property type="entry name" value="P-loop_NTPase"/>
</dbReference>
<name>A0A4U5NDV7_STECR</name>
<dbReference type="AlphaFoldDB" id="A0A4U5NDV7"/>
<evidence type="ECO:0000313" key="4">
    <source>
        <dbReference type="Proteomes" id="UP000298663"/>
    </source>
</evidence>
<dbReference type="SUPFAM" id="SSF52540">
    <property type="entry name" value="P-loop containing nucleoside triphosphate hydrolases"/>
    <property type="match status" value="1"/>
</dbReference>
<reference evidence="3 4" key="2">
    <citation type="journal article" date="2019" name="G3 (Bethesda)">
        <title>Hybrid Assembly of the Genome of the Entomopathogenic Nematode Steinernema carpocapsae Identifies the X-Chromosome.</title>
        <authorList>
            <person name="Serra L."/>
            <person name="Macchietto M."/>
            <person name="Macias-Munoz A."/>
            <person name="McGill C.J."/>
            <person name="Rodriguez I.M."/>
            <person name="Rodriguez B."/>
            <person name="Murad R."/>
            <person name="Mortazavi A."/>
        </authorList>
    </citation>
    <scope>NUCLEOTIDE SEQUENCE [LARGE SCALE GENOMIC DNA]</scope>
    <source>
        <strain evidence="3 4">ALL</strain>
    </source>
</reference>
<feature type="compositionally biased region" description="Acidic residues" evidence="1">
    <location>
        <begin position="250"/>
        <end position="263"/>
    </location>
</feature>
<feature type="region of interest" description="Disordered" evidence="1">
    <location>
        <begin position="591"/>
        <end position="610"/>
    </location>
</feature>
<sequence>MNRYYPITPLPDKPEGRNRMPLDDEEEDSSRKSRKRKCGDPQEQPAAVAKSKTGEDDDIEYCVVVEKIPRNHEFKPIVLDTAPVPHLHYFCASASSSSASLSEIPDFGNSLDVAEVSELPSQFDGLFLSSIASEDTVDADSQEKLTYTDPKKNWKIMKKMPSNMKIHVSRAQVHRDDKLPWSAALQPKEPKDMVWNEHNLQRIRGWLNDWKELQRRQKLQDAKNKANVKANGKKKATPNRKTRRRRNSDSDESSESENEDPGDEYVLSRGEMLETYDNPLIIVGANGTGKTTLIQVAALAEDYMIIEQGPETERNQQTLLKLKEATCSHRMAMDIRSMFGKLKPSLEPPSVVSKPEPKKPTVKPSKARTSMDIRNMFNKTPIEAVDKEAKLSKMHEKEIEIIDLAEDTPSKKVNEDAGGKSSTSNDELKEKAVKVTRKGKEFSVLVFEDIDGEQDSEIWKPLLQLLEDSRIPIILSVSDRKLAENRFTKPLIIDLPQIDAAMQSEYLEACMFGLTDAKLNRKFISSCVEAFDKDFRRCMNQLQFALADKPTSISLKDVLGDFPTDNDSFPKQKTKRIPYLTHPWIRGEEPNEDVELDRRARKARNSNFSF</sequence>
<comment type="caution">
    <text evidence="3">The sequence shown here is derived from an EMBL/GenBank/DDBJ whole genome shotgun (WGS) entry which is preliminary data.</text>
</comment>